<dbReference type="OrthoDB" id="9808413at2"/>
<dbReference type="InterPro" id="IPR011037">
    <property type="entry name" value="Pyrv_Knase-like_insert_dom_sf"/>
</dbReference>
<proteinExistence type="predicted"/>
<dbReference type="SUPFAM" id="SSF50800">
    <property type="entry name" value="PK beta-barrel domain-like"/>
    <property type="match status" value="1"/>
</dbReference>
<dbReference type="EMBL" id="AAPJ01000001">
    <property type="protein sequence ID" value="EAS51548.1"/>
    <property type="molecule type" value="Genomic_DNA"/>
</dbReference>
<accession>Q1YM33</accession>
<evidence type="ECO:0000259" key="1">
    <source>
        <dbReference type="PROSITE" id="PS51340"/>
    </source>
</evidence>
<dbReference type="PANTHER" id="PTHR36930:SF1">
    <property type="entry name" value="MOSC DOMAIN-CONTAINING PROTEIN"/>
    <property type="match status" value="1"/>
</dbReference>
<dbReference type="GO" id="GO:0003824">
    <property type="term" value="F:catalytic activity"/>
    <property type="evidence" value="ECO:0007669"/>
    <property type="project" value="InterPro"/>
</dbReference>
<dbReference type="InterPro" id="IPR005302">
    <property type="entry name" value="MoCF_Sase_C"/>
</dbReference>
<dbReference type="HOGENOM" id="CLU_115757_0_0_5"/>
<dbReference type="PANTHER" id="PTHR36930">
    <property type="entry name" value="METAL-SULFUR CLUSTER BIOSYNTHESIS PROTEINS YUAD-RELATED"/>
    <property type="match status" value="1"/>
</dbReference>
<sequence>MQMQRTRARKIAATIEGLFRTQGEGFATVPVDHLDLGFDGIDGDRHGGMTRRSGGREPWYPRGTRMRNERQLSLLAADELAEAAAALGIPEIRPEWIGGNLLVGGIAHLTWLPPRTLLMFAGGVTLRVDGDNGPCRSSGAAIAAHYPDRGDIELGFVKAAMHRRGLVAWVEKPGRIAVGEAVEARIPEQWIYA</sequence>
<comment type="caution">
    <text evidence="2">The sequence shown here is derived from an EMBL/GenBank/DDBJ whole genome shotgun (WGS) entry which is preliminary data.</text>
</comment>
<dbReference type="PROSITE" id="PS51340">
    <property type="entry name" value="MOSC"/>
    <property type="match status" value="1"/>
</dbReference>
<gene>
    <name evidence="2" type="ORF">SI859A1_02364</name>
</gene>
<dbReference type="GO" id="GO:0030151">
    <property type="term" value="F:molybdenum ion binding"/>
    <property type="evidence" value="ECO:0007669"/>
    <property type="project" value="InterPro"/>
</dbReference>
<dbReference type="Proteomes" id="UP000000321">
    <property type="component" value="Unassembled WGS sequence"/>
</dbReference>
<dbReference type="RefSeq" id="WP_009210186.1">
    <property type="nucleotide sequence ID" value="NZ_BBWP01000001.1"/>
</dbReference>
<name>Q1YM33_AURMS</name>
<keyword evidence="3" id="KW-1185">Reference proteome</keyword>
<evidence type="ECO:0000313" key="2">
    <source>
        <dbReference type="EMBL" id="EAS51548.1"/>
    </source>
</evidence>
<dbReference type="Gene3D" id="2.40.33.20">
    <property type="entry name" value="PK beta-barrel domain-like"/>
    <property type="match status" value="1"/>
</dbReference>
<dbReference type="BioCyc" id="AURANTIMONAS:SI859A1_02364-MONOMER"/>
<organism evidence="2 3">
    <name type="scientific">Aurantimonas manganoxydans (strain ATCC BAA-1229 / DSM 21871 / SI85-9A1)</name>
    <dbReference type="NCBI Taxonomy" id="287752"/>
    <lineage>
        <taxon>Bacteria</taxon>
        <taxon>Pseudomonadati</taxon>
        <taxon>Pseudomonadota</taxon>
        <taxon>Alphaproteobacteria</taxon>
        <taxon>Hyphomicrobiales</taxon>
        <taxon>Aurantimonadaceae</taxon>
        <taxon>Aurantimonas</taxon>
    </lineage>
</organism>
<evidence type="ECO:0000313" key="3">
    <source>
        <dbReference type="Proteomes" id="UP000000321"/>
    </source>
</evidence>
<dbReference type="AlphaFoldDB" id="Q1YM33"/>
<dbReference type="InterPro" id="IPR052716">
    <property type="entry name" value="MOSC_domain"/>
</dbReference>
<protein>
    <recommendedName>
        <fullName evidence="1">MOSC domain-containing protein</fullName>
    </recommendedName>
</protein>
<reference evidence="2 3" key="1">
    <citation type="journal article" date="2008" name="Appl. Environ. Microbiol.">
        <title>Genomic insights into Mn(II) oxidation by the marine alphaproteobacterium Aurantimonas sp. strain SI85-9A1.</title>
        <authorList>
            <person name="Dick G.J."/>
            <person name="Podell S."/>
            <person name="Johnson H.A."/>
            <person name="Rivera-Espinoza Y."/>
            <person name="Bernier-Latmani R."/>
            <person name="McCarthy J.K."/>
            <person name="Torpey J.W."/>
            <person name="Clement B.G."/>
            <person name="Gaasterland T."/>
            <person name="Tebo B.M."/>
        </authorList>
    </citation>
    <scope>NUCLEOTIDE SEQUENCE [LARGE SCALE GENOMIC DNA]</scope>
    <source>
        <strain evidence="2 3">SI85-9A1</strain>
    </source>
</reference>
<feature type="domain" description="MOSC" evidence="1">
    <location>
        <begin position="28"/>
        <end position="185"/>
    </location>
</feature>
<dbReference type="GO" id="GO:0030170">
    <property type="term" value="F:pyridoxal phosphate binding"/>
    <property type="evidence" value="ECO:0007669"/>
    <property type="project" value="InterPro"/>
</dbReference>
<dbReference type="Pfam" id="PF03473">
    <property type="entry name" value="MOSC"/>
    <property type="match status" value="1"/>
</dbReference>